<name>A0A317FB18_9PROT</name>
<sequence length="399" mass="41386">MLPLTRQVAALIPRAAAARPLRVAIVGAGILGLCTAWALARRGHAVTVLEAGPLPNPQASSTDEGRIIRHAYGTMEGYAAMMPAGFAAWRALFAETGADRLVPCRAVYALRAESPWEAAVARTQEAAGLGFHRLDAAALDAIPVLSRDGLLRAIEVDGSGMLLARPILDDLLALLPRLGVSLRGNARVAEVAAGGVRLAEGEGVAADAVIVAAGAWAPRLLPEIAAAAGLRVSLQTLAYLAPPEDLADAWATAPMLLCRLPGHATGGVYVLPPRAGTRLKIGDYDTTAPGAPDAPPEESRRAALLDAGRIAIAGFDRHRVTNLRHCLYTMAPEDRFVLRPAGQGAWLASACSGHGFKLAPLLALGLAAALEEALAPEELAHWAAGREGEASLPRADAGS</sequence>
<keyword evidence="5" id="KW-0472">Membrane</keyword>
<dbReference type="AlphaFoldDB" id="A0A317FB18"/>
<evidence type="ECO:0000313" key="7">
    <source>
        <dbReference type="EMBL" id="PWS34698.1"/>
    </source>
</evidence>
<evidence type="ECO:0000256" key="5">
    <source>
        <dbReference type="SAM" id="Phobius"/>
    </source>
</evidence>
<dbReference type="GO" id="GO:0008115">
    <property type="term" value="F:sarcosine oxidase activity"/>
    <property type="evidence" value="ECO:0007669"/>
    <property type="project" value="TreeGrafter"/>
</dbReference>
<keyword evidence="2" id="KW-0285">Flavoprotein</keyword>
<dbReference type="InterPro" id="IPR036188">
    <property type="entry name" value="FAD/NAD-bd_sf"/>
</dbReference>
<dbReference type="PANTHER" id="PTHR10961:SF46">
    <property type="entry name" value="PEROXISOMAL SARCOSINE OXIDASE"/>
    <property type="match status" value="1"/>
</dbReference>
<reference evidence="8" key="1">
    <citation type="submission" date="2018-05" db="EMBL/GenBank/DDBJ databases">
        <authorList>
            <person name="Du Z."/>
            <person name="Wang X."/>
        </authorList>
    </citation>
    <scope>NUCLEOTIDE SEQUENCE [LARGE SCALE GENOMIC DNA]</scope>
    <source>
        <strain evidence="8">CQN31</strain>
    </source>
</reference>
<gene>
    <name evidence="7" type="ORF">DFH01_24555</name>
</gene>
<dbReference type="Gene3D" id="3.50.50.60">
    <property type="entry name" value="FAD/NAD(P)-binding domain"/>
    <property type="match status" value="1"/>
</dbReference>
<dbReference type="OrthoDB" id="9806257at2"/>
<dbReference type="Gene3D" id="3.30.9.10">
    <property type="entry name" value="D-Amino Acid Oxidase, subunit A, domain 2"/>
    <property type="match status" value="1"/>
</dbReference>
<feature type="domain" description="FAD dependent oxidoreductase" evidence="6">
    <location>
        <begin position="22"/>
        <end position="367"/>
    </location>
</feature>
<comment type="caution">
    <text evidence="7">The sequence shown here is derived from an EMBL/GenBank/DDBJ whole genome shotgun (WGS) entry which is preliminary data.</text>
</comment>
<evidence type="ECO:0000256" key="3">
    <source>
        <dbReference type="ARBA" id="ARBA00022827"/>
    </source>
</evidence>
<dbReference type="Pfam" id="PF01266">
    <property type="entry name" value="DAO"/>
    <property type="match status" value="1"/>
</dbReference>
<keyword evidence="5" id="KW-0812">Transmembrane</keyword>
<feature type="transmembrane region" description="Helical" evidence="5">
    <location>
        <begin position="21"/>
        <end position="40"/>
    </location>
</feature>
<evidence type="ECO:0000256" key="2">
    <source>
        <dbReference type="ARBA" id="ARBA00022630"/>
    </source>
</evidence>
<dbReference type="PANTHER" id="PTHR10961">
    <property type="entry name" value="PEROXISOMAL SARCOSINE OXIDASE"/>
    <property type="match status" value="1"/>
</dbReference>
<evidence type="ECO:0000256" key="1">
    <source>
        <dbReference type="ARBA" id="ARBA00001974"/>
    </source>
</evidence>
<protein>
    <submittedName>
        <fullName evidence="7">FAD-dependent oxidoreductase</fullName>
    </submittedName>
</protein>
<keyword evidence="4" id="KW-0560">Oxidoreductase</keyword>
<dbReference type="GO" id="GO:0050660">
    <property type="term" value="F:flavin adenine dinucleotide binding"/>
    <property type="evidence" value="ECO:0007669"/>
    <property type="project" value="InterPro"/>
</dbReference>
<dbReference type="SUPFAM" id="SSF51905">
    <property type="entry name" value="FAD/NAD(P)-binding domain"/>
    <property type="match status" value="1"/>
</dbReference>
<evidence type="ECO:0000259" key="6">
    <source>
        <dbReference type="Pfam" id="PF01266"/>
    </source>
</evidence>
<keyword evidence="5" id="KW-1133">Transmembrane helix</keyword>
<keyword evidence="8" id="KW-1185">Reference proteome</keyword>
<proteinExistence type="predicted"/>
<organism evidence="7 8">
    <name type="scientific">Falsiroseomonas bella</name>
    <dbReference type="NCBI Taxonomy" id="2184016"/>
    <lineage>
        <taxon>Bacteria</taxon>
        <taxon>Pseudomonadati</taxon>
        <taxon>Pseudomonadota</taxon>
        <taxon>Alphaproteobacteria</taxon>
        <taxon>Acetobacterales</taxon>
        <taxon>Roseomonadaceae</taxon>
        <taxon>Falsiroseomonas</taxon>
    </lineage>
</organism>
<comment type="cofactor">
    <cofactor evidence="1">
        <name>FAD</name>
        <dbReference type="ChEBI" id="CHEBI:57692"/>
    </cofactor>
</comment>
<dbReference type="RefSeq" id="WP_109873149.1">
    <property type="nucleotide sequence ID" value="NZ_QGNA01000006.1"/>
</dbReference>
<accession>A0A317FB18</accession>
<dbReference type="InterPro" id="IPR006076">
    <property type="entry name" value="FAD-dep_OxRdtase"/>
</dbReference>
<evidence type="ECO:0000313" key="8">
    <source>
        <dbReference type="Proteomes" id="UP000245765"/>
    </source>
</evidence>
<evidence type="ECO:0000256" key="4">
    <source>
        <dbReference type="ARBA" id="ARBA00023002"/>
    </source>
</evidence>
<keyword evidence="3" id="KW-0274">FAD</keyword>
<dbReference type="EMBL" id="QGNA01000006">
    <property type="protein sequence ID" value="PWS34698.1"/>
    <property type="molecule type" value="Genomic_DNA"/>
</dbReference>
<dbReference type="InterPro" id="IPR045170">
    <property type="entry name" value="MTOX"/>
</dbReference>
<dbReference type="Proteomes" id="UP000245765">
    <property type="component" value="Unassembled WGS sequence"/>
</dbReference>